<keyword evidence="2" id="KW-1185">Reference proteome</keyword>
<dbReference type="PANTHER" id="PTHR38657:SF1">
    <property type="entry name" value="SLR1343 PROTEIN"/>
    <property type="match status" value="1"/>
</dbReference>
<reference evidence="1 2" key="1">
    <citation type="submission" date="2019-06" db="EMBL/GenBank/DDBJ databases">
        <authorList>
            <person name="Li M."/>
        </authorList>
    </citation>
    <scope>NUCLEOTIDE SEQUENCE [LARGE SCALE GENOMIC DNA]</scope>
    <source>
        <strain evidence="1 2">BGMRC6574</strain>
    </source>
</reference>
<dbReference type="InterPro" id="IPR014729">
    <property type="entry name" value="Rossmann-like_a/b/a_fold"/>
</dbReference>
<keyword evidence="1" id="KW-0456">Lyase</keyword>
<protein>
    <submittedName>
        <fullName evidence="1">Cryptochrome/photolyase family protein</fullName>
    </submittedName>
</protein>
<dbReference type="RefSeq" id="WP_141167883.1">
    <property type="nucleotide sequence ID" value="NZ_VHLH01000031.1"/>
</dbReference>
<dbReference type="Gene3D" id="3.40.50.620">
    <property type="entry name" value="HUPs"/>
    <property type="match status" value="1"/>
</dbReference>
<dbReference type="EMBL" id="VHLH01000031">
    <property type="protein sequence ID" value="TPW26371.1"/>
    <property type="molecule type" value="Genomic_DNA"/>
</dbReference>
<dbReference type="Gene3D" id="1.10.10.1710">
    <property type="entry name" value="Deoxyribodipyrimidine photolyase-related"/>
    <property type="match status" value="1"/>
</dbReference>
<evidence type="ECO:0000313" key="1">
    <source>
        <dbReference type="EMBL" id="TPW26371.1"/>
    </source>
</evidence>
<dbReference type="AlphaFoldDB" id="A0A506TZF8"/>
<comment type="caution">
    <text evidence="1">The sequence shown here is derived from an EMBL/GenBank/DDBJ whole genome shotgun (WGS) entry which is preliminary data.</text>
</comment>
<dbReference type="OrthoDB" id="5288100at2"/>
<name>A0A506TZF8_9HYPH</name>
<dbReference type="Gene3D" id="1.25.40.80">
    <property type="match status" value="1"/>
</dbReference>
<evidence type="ECO:0000313" key="2">
    <source>
        <dbReference type="Proteomes" id="UP000320314"/>
    </source>
</evidence>
<dbReference type="PANTHER" id="PTHR38657">
    <property type="entry name" value="SLR1343 PROTEIN"/>
    <property type="match status" value="1"/>
</dbReference>
<organism evidence="1 2">
    <name type="scientific">Pararhizobium mangrovi</name>
    <dbReference type="NCBI Taxonomy" id="2590452"/>
    <lineage>
        <taxon>Bacteria</taxon>
        <taxon>Pseudomonadati</taxon>
        <taxon>Pseudomonadota</taxon>
        <taxon>Alphaproteobacteria</taxon>
        <taxon>Hyphomicrobiales</taxon>
        <taxon>Rhizobiaceae</taxon>
        <taxon>Rhizobium/Agrobacterium group</taxon>
        <taxon>Pararhizobium</taxon>
    </lineage>
</organism>
<dbReference type="SUPFAM" id="SSF48173">
    <property type="entry name" value="Cryptochrome/photolyase FAD-binding domain"/>
    <property type="match status" value="1"/>
</dbReference>
<dbReference type="GO" id="GO:0016829">
    <property type="term" value="F:lyase activity"/>
    <property type="evidence" value="ECO:0007669"/>
    <property type="project" value="UniProtKB-KW"/>
</dbReference>
<accession>A0A506TZF8</accession>
<dbReference type="InterPro" id="IPR052551">
    <property type="entry name" value="UV-DNA_repair_photolyase"/>
</dbReference>
<gene>
    <name evidence="1" type="ORF">FJU11_14950</name>
</gene>
<dbReference type="Gene3D" id="1.10.579.10">
    <property type="entry name" value="DNA Cyclobutane Dipyrimidine Photolyase, subunit A, domain 3"/>
    <property type="match status" value="1"/>
</dbReference>
<sequence>MTETLRFILGDQLSRHIAALEGVDRDNDVVLIAEVADETTYVRHHRRKIAFLFSAMRHFARDLETDGYTVRYVRLEDGETSLSDVLQKAVKDLSPKTVVVTEPGEYRVLEMMRDWQETLDCDVEIRSDTRFFASQEFFLDWARKKDGDMPKSLRMEFFYREMRKGTGYLMDGDGPAGGEWNLDKQNRESLPASIEEPERPNFKVDDITQEVLDLVEDRFGEHGGSLENFEYPVSRAQAIHYLKWFVETALPKFGTYQDAMRQGAPLLFHSNLSALINCGLLGPREVCDRAEEAWQNGDVPLNAAEGFIRQIIGWREFIRGIYWLRMPDYGKENFFKANRSLPEFFWTGETDMNCLKQSIDETWENAYAHHIQRLMVIGNFCLLAGLDPKEVQEWYLIVYHDAYEWVEMPNVVGMILFADGGLFASKPYAASGSYINRMSDYCKHCAYSVSLKTGEGACPFNYLYWDFLMRNAEALRDNHRMQLIMKSMDRMDATKKRTMRSDADKFLQSL</sequence>
<dbReference type="InterPro" id="IPR036134">
    <property type="entry name" value="Crypto/Photolyase_FAD-like_sf"/>
</dbReference>
<dbReference type="InterPro" id="IPR007357">
    <property type="entry name" value="PhrB-like"/>
</dbReference>
<proteinExistence type="predicted"/>
<dbReference type="Proteomes" id="UP000320314">
    <property type="component" value="Unassembled WGS sequence"/>
</dbReference>
<dbReference type="Pfam" id="PF04244">
    <property type="entry name" value="DPRP"/>
    <property type="match status" value="1"/>
</dbReference>